<dbReference type="GO" id="GO:0005829">
    <property type="term" value="C:cytosol"/>
    <property type="evidence" value="ECO:0007669"/>
    <property type="project" value="TreeGrafter"/>
</dbReference>
<proteinExistence type="predicted"/>
<dbReference type="SUPFAM" id="SSF53098">
    <property type="entry name" value="Ribonuclease H-like"/>
    <property type="match status" value="1"/>
</dbReference>
<evidence type="ECO:0000256" key="2">
    <source>
        <dbReference type="ARBA" id="ARBA00022801"/>
    </source>
</evidence>
<dbReference type="InterPro" id="IPR036397">
    <property type="entry name" value="RNaseH_sf"/>
</dbReference>
<dbReference type="RefSeq" id="WP_043908732.1">
    <property type="nucleotide sequence ID" value="NZ_JXZB01000001.1"/>
</dbReference>
<comment type="caution">
    <text evidence="5">The sequence shown here is derived from an EMBL/GenBank/DDBJ whole genome shotgun (WGS) entry which is preliminary data.</text>
</comment>
<dbReference type="SMART" id="SM00479">
    <property type="entry name" value="EXOIII"/>
    <property type="match status" value="1"/>
</dbReference>
<keyword evidence="6" id="KW-1185">Reference proteome</keyword>
<dbReference type="OrthoDB" id="9791657at2"/>
<accession>A0A0D0NFE1</accession>
<dbReference type="Proteomes" id="UP000032066">
    <property type="component" value="Unassembled WGS sequence"/>
</dbReference>
<evidence type="ECO:0000313" key="5">
    <source>
        <dbReference type="EMBL" id="KIQ67020.1"/>
    </source>
</evidence>
<gene>
    <name evidence="5" type="ORF">TR51_06415</name>
</gene>
<dbReference type="InterPro" id="IPR012337">
    <property type="entry name" value="RNaseH-like_sf"/>
</dbReference>
<sequence length="240" mass="26360">MSWHLGRMAAFDTETTGIDRETDRIVTAAVILLGGDEPAETHTWLANPGIDIPAGATAIHGITTEHAREHGRPAVEVVAEVSTLLAKQIVNGVPLVVMNATYDLTLLDRELSRHQLPSLLEQANLREPDVIDPLVIDRGLDPYRPGKRRLTDLAAHYGVTLDDAHNAAADAIGAARVAWMQAARTPSLQLGTAAIHLRQEHWAREWAANYQQYLRSKGKSDAIVDGRWPMIPRQQDGGMR</sequence>
<dbReference type="PANTHER" id="PTHR30231">
    <property type="entry name" value="DNA POLYMERASE III SUBUNIT EPSILON"/>
    <property type="match status" value="1"/>
</dbReference>
<keyword evidence="2" id="KW-0378">Hydrolase</keyword>
<evidence type="ECO:0000256" key="3">
    <source>
        <dbReference type="ARBA" id="ARBA00022839"/>
    </source>
</evidence>
<dbReference type="NCBIfam" id="NF005927">
    <property type="entry name" value="PRK07942.1"/>
    <property type="match status" value="1"/>
</dbReference>
<dbReference type="AlphaFoldDB" id="A0A0D0NFE1"/>
<evidence type="ECO:0000256" key="1">
    <source>
        <dbReference type="ARBA" id="ARBA00022722"/>
    </source>
</evidence>
<feature type="domain" description="Exonuclease" evidence="4">
    <location>
        <begin position="7"/>
        <end position="187"/>
    </location>
</feature>
<dbReference type="CDD" id="cd06127">
    <property type="entry name" value="DEDDh"/>
    <property type="match status" value="1"/>
</dbReference>
<dbReference type="GO" id="GO:0008408">
    <property type="term" value="F:3'-5' exonuclease activity"/>
    <property type="evidence" value="ECO:0007669"/>
    <property type="project" value="TreeGrafter"/>
</dbReference>
<organism evidence="5 6">
    <name type="scientific">Kitasatospora griseola</name>
    <name type="common">Streptomyces griseolosporeus</name>
    <dbReference type="NCBI Taxonomy" id="2064"/>
    <lineage>
        <taxon>Bacteria</taxon>
        <taxon>Bacillati</taxon>
        <taxon>Actinomycetota</taxon>
        <taxon>Actinomycetes</taxon>
        <taxon>Kitasatosporales</taxon>
        <taxon>Streptomycetaceae</taxon>
        <taxon>Kitasatospora</taxon>
    </lineage>
</organism>
<name>A0A0D0NFE1_KITGR</name>
<dbReference type="STRING" id="2064.TR51_06415"/>
<protein>
    <submittedName>
        <fullName evidence="5">DNA polymerase III subunit epsilon</fullName>
    </submittedName>
</protein>
<keyword evidence="1" id="KW-0540">Nuclease</keyword>
<dbReference type="PANTHER" id="PTHR30231:SF4">
    <property type="entry name" value="PROTEIN NEN2"/>
    <property type="match status" value="1"/>
</dbReference>
<dbReference type="EMBL" id="JXZB01000001">
    <property type="protein sequence ID" value="KIQ67020.1"/>
    <property type="molecule type" value="Genomic_DNA"/>
</dbReference>
<reference evidence="5 6" key="1">
    <citation type="submission" date="2015-02" db="EMBL/GenBank/DDBJ databases">
        <title>Draft genome sequence of Kitasatospora griseola MF730-N6, a bafilomycin, terpentecin and satosporin producer.</title>
        <authorList>
            <person name="Arens J.C."/>
            <person name="Haltli B."/>
            <person name="Kerr R.G."/>
        </authorList>
    </citation>
    <scope>NUCLEOTIDE SEQUENCE [LARGE SCALE GENOMIC DNA]</scope>
    <source>
        <strain evidence="5 6">MF730-N6</strain>
    </source>
</reference>
<dbReference type="PATRIC" id="fig|2064.6.peg.1405"/>
<evidence type="ECO:0000313" key="6">
    <source>
        <dbReference type="Proteomes" id="UP000032066"/>
    </source>
</evidence>
<dbReference type="GO" id="GO:0003676">
    <property type="term" value="F:nucleic acid binding"/>
    <property type="evidence" value="ECO:0007669"/>
    <property type="project" value="InterPro"/>
</dbReference>
<dbReference type="Gene3D" id="3.30.420.10">
    <property type="entry name" value="Ribonuclease H-like superfamily/Ribonuclease H"/>
    <property type="match status" value="1"/>
</dbReference>
<dbReference type="InterPro" id="IPR013520">
    <property type="entry name" value="Ribonucl_H"/>
</dbReference>
<keyword evidence="3" id="KW-0269">Exonuclease</keyword>
<dbReference type="Pfam" id="PF00929">
    <property type="entry name" value="RNase_T"/>
    <property type="match status" value="1"/>
</dbReference>
<evidence type="ECO:0000259" key="4">
    <source>
        <dbReference type="SMART" id="SM00479"/>
    </source>
</evidence>